<dbReference type="EMBL" id="CR555308">
    <property type="protein sequence ID" value="CAI10716.1"/>
    <property type="molecule type" value="Genomic_DNA"/>
</dbReference>
<keyword evidence="1" id="KW-0614">Plasmid</keyword>
<dbReference type="HOGENOM" id="CLU_1988019_0_0_4"/>
<name>Q5NW48_AROAE</name>
<accession>Q5NW48</accession>
<proteinExistence type="predicted"/>
<evidence type="ECO:0000313" key="1">
    <source>
        <dbReference type="EMBL" id="CAI10716.1"/>
    </source>
</evidence>
<evidence type="ECO:0000313" key="2">
    <source>
        <dbReference type="Proteomes" id="UP000006552"/>
    </source>
</evidence>
<keyword evidence="2" id="KW-1185">Reference proteome</keyword>
<dbReference type="AlphaFoldDB" id="Q5NW48"/>
<dbReference type="KEGG" id="eba:p2D3"/>
<reference evidence="1 2" key="1">
    <citation type="journal article" date="2005" name="Arch. Microbiol.">
        <title>The genome sequence of an anaerobic aromatic-degrading denitrifying bacterium, strain EbN1.</title>
        <authorList>
            <person name="Rabus R."/>
            <person name="Kube M."/>
            <person name="Heider J."/>
            <person name="Beck A."/>
            <person name="Heitmann K."/>
            <person name="Widdel F."/>
            <person name="Reinhardt R."/>
        </authorList>
    </citation>
    <scope>NUCLEOTIDE SEQUENCE [LARGE SCALE GENOMIC DNA]</scope>
    <source>
        <strain evidence="1 2">EbN1</strain>
        <plasmid evidence="2">Plasmid pAzo2</plasmid>
    </source>
</reference>
<organism evidence="1 2">
    <name type="scientific">Aromatoleum aromaticum (strain DSM 19018 / LMG 30748 / EbN1)</name>
    <name type="common">Azoarcus sp. (strain EbN1)</name>
    <dbReference type="NCBI Taxonomy" id="76114"/>
    <lineage>
        <taxon>Bacteria</taxon>
        <taxon>Pseudomonadati</taxon>
        <taxon>Pseudomonadota</taxon>
        <taxon>Betaproteobacteria</taxon>
        <taxon>Rhodocyclales</taxon>
        <taxon>Rhodocyclaceae</taxon>
        <taxon>Aromatoleum</taxon>
    </lineage>
</organism>
<sequence>MGLDRLPKFCKRCSVCPCPCPAPQFSCAIRGALHVAAAVVQPKNPSMKDAFARHTSTTSFSGGRSCRHTLLLGPYRRDLQPSRSMTVAVPRPPAQQIACAPNVAPRRSNSCSRVVMIRAPLPPKG</sequence>
<geneLocation type="plasmid" evidence="2">
    <name>pAzo2</name>
</geneLocation>
<gene>
    <name evidence="1" type="ORF">p2D3</name>
</gene>
<protein>
    <submittedName>
        <fullName evidence="1">Uncharacterized protein</fullName>
    </submittedName>
</protein>
<dbReference type="Proteomes" id="UP000006552">
    <property type="component" value="Plasmid 2"/>
</dbReference>